<keyword evidence="3" id="KW-1185">Reference proteome</keyword>
<comment type="caution">
    <text evidence="2">The sequence shown here is derived from an EMBL/GenBank/DDBJ whole genome shotgun (WGS) entry which is preliminary data.</text>
</comment>
<dbReference type="PANTHER" id="PTHR31111">
    <property type="entry name" value="BNAA05G37150D PROTEIN-RELATED"/>
    <property type="match status" value="1"/>
</dbReference>
<evidence type="ECO:0000313" key="3">
    <source>
        <dbReference type="Proteomes" id="UP000694251"/>
    </source>
</evidence>
<dbReference type="SMART" id="SM00256">
    <property type="entry name" value="FBOX"/>
    <property type="match status" value="1"/>
</dbReference>
<dbReference type="PANTHER" id="PTHR31111:SF14">
    <property type="entry name" value="F-BOX ASSOCIATED DOMAIN-CONTAINING PROTEIN"/>
    <property type="match status" value="1"/>
</dbReference>
<dbReference type="AlphaFoldDB" id="A0A8T2CNP6"/>
<dbReference type="CDD" id="cd22157">
    <property type="entry name" value="F-box_AtFBW1-like"/>
    <property type="match status" value="1"/>
</dbReference>
<organism evidence="2 3">
    <name type="scientific">Arabidopsis suecica</name>
    <name type="common">Swedish thale-cress</name>
    <name type="synonym">Cardaminopsis suecica</name>
    <dbReference type="NCBI Taxonomy" id="45249"/>
    <lineage>
        <taxon>Eukaryota</taxon>
        <taxon>Viridiplantae</taxon>
        <taxon>Streptophyta</taxon>
        <taxon>Embryophyta</taxon>
        <taxon>Tracheophyta</taxon>
        <taxon>Spermatophyta</taxon>
        <taxon>Magnoliopsida</taxon>
        <taxon>eudicotyledons</taxon>
        <taxon>Gunneridae</taxon>
        <taxon>Pentapetalae</taxon>
        <taxon>rosids</taxon>
        <taxon>malvids</taxon>
        <taxon>Brassicales</taxon>
        <taxon>Brassicaceae</taxon>
        <taxon>Camelineae</taxon>
        <taxon>Arabidopsis</taxon>
    </lineage>
</organism>
<proteinExistence type="predicted"/>
<dbReference type="InterPro" id="IPR013187">
    <property type="entry name" value="F-box-assoc_dom_typ3"/>
</dbReference>
<evidence type="ECO:0000259" key="1">
    <source>
        <dbReference type="PROSITE" id="PS50181"/>
    </source>
</evidence>
<sequence>MGLFFRLSVIQRWRKKKRRRSQSLPEIPMVVVTKILTRLPSKTLMRFKCVSKLWSSLIHSPYLTSRFLTVPSQRIYICLSHYEDYRRSEILSLAPCATSPSSSFVVDHDLTIQNRGGQILQNLCGFMSHTFMKKPRMYNPTTRQLVAFPTIKLKPKTSAPDRSRWCYYFGHDPVNKQYKVLCSVGVPSMSSDHWVFDLKPGGSWKKVTLPPADFYPHLPLRQGLSLNGVIYYLAMIDWYNYVVVSFDIRSEEFKMIQIPLKEGDVRLHKAIEKVCLIEYGGKVTVFDHTDLEDKGTVNLWVLEDVRNKEWLGKTLVLQPCQLHLVKNVNLEVKGITQSGKVLMTPHYLFYNFYILCYDLQSNDMRVIQIKGIPYLWRPKMGESLASRRFSVMFMDKSESVVYLKT</sequence>
<dbReference type="Pfam" id="PF08268">
    <property type="entry name" value="FBA_3"/>
    <property type="match status" value="1"/>
</dbReference>
<accession>A0A8T2CNP6</accession>
<dbReference type="PROSITE" id="PS50181">
    <property type="entry name" value="FBOX"/>
    <property type="match status" value="1"/>
</dbReference>
<dbReference type="Pfam" id="PF00646">
    <property type="entry name" value="F-box"/>
    <property type="match status" value="1"/>
</dbReference>
<dbReference type="EMBL" id="JAEFBJ010000006">
    <property type="protein sequence ID" value="KAG7599790.1"/>
    <property type="molecule type" value="Genomic_DNA"/>
</dbReference>
<gene>
    <name evidence="2" type="ORF">ISN44_As06g039590</name>
</gene>
<dbReference type="OrthoDB" id="687122at2759"/>
<feature type="domain" description="F-box" evidence="1">
    <location>
        <begin position="21"/>
        <end position="70"/>
    </location>
</feature>
<reference evidence="2 3" key="1">
    <citation type="submission" date="2020-12" db="EMBL/GenBank/DDBJ databases">
        <title>Concerted genomic and epigenomic changes stabilize Arabidopsis allopolyploids.</title>
        <authorList>
            <person name="Chen Z."/>
        </authorList>
    </citation>
    <scope>NUCLEOTIDE SEQUENCE [LARGE SCALE GENOMIC DNA]</scope>
    <source>
        <strain evidence="2">As9502</strain>
        <tissue evidence="2">Leaf</tissue>
    </source>
</reference>
<dbReference type="Proteomes" id="UP000694251">
    <property type="component" value="Chromosome 6"/>
</dbReference>
<protein>
    <submittedName>
        <fullName evidence="2">F-box domain</fullName>
    </submittedName>
</protein>
<name>A0A8T2CNP6_ARASU</name>
<dbReference type="NCBIfam" id="TIGR01640">
    <property type="entry name" value="F_box_assoc_1"/>
    <property type="match status" value="1"/>
</dbReference>
<dbReference type="InterPro" id="IPR017451">
    <property type="entry name" value="F-box-assoc_interact_dom"/>
</dbReference>
<evidence type="ECO:0000313" key="2">
    <source>
        <dbReference type="EMBL" id="KAG7599790.1"/>
    </source>
</evidence>
<dbReference type="InterPro" id="IPR001810">
    <property type="entry name" value="F-box_dom"/>
</dbReference>